<feature type="non-terminal residue" evidence="1">
    <location>
        <position position="1"/>
    </location>
</feature>
<organism evidence="1">
    <name type="scientific">Pectinophora gossypiella</name>
    <name type="common">Cotton pink bollworm</name>
    <name type="synonym">Depressaria gossypiella</name>
    <dbReference type="NCBI Taxonomy" id="13191"/>
    <lineage>
        <taxon>Eukaryota</taxon>
        <taxon>Metazoa</taxon>
        <taxon>Ecdysozoa</taxon>
        <taxon>Arthropoda</taxon>
        <taxon>Hexapoda</taxon>
        <taxon>Insecta</taxon>
        <taxon>Pterygota</taxon>
        <taxon>Neoptera</taxon>
        <taxon>Endopterygota</taxon>
        <taxon>Lepidoptera</taxon>
        <taxon>Glossata</taxon>
        <taxon>Ditrysia</taxon>
        <taxon>Gelechioidea</taxon>
        <taxon>Gelechiidae</taxon>
        <taxon>Apatetrinae</taxon>
        <taxon>Pectinophora</taxon>
    </lineage>
</organism>
<gene>
    <name evidence="1" type="ORF">g.3567</name>
</gene>
<reference evidence="1" key="1">
    <citation type="submission" date="2015-09" db="EMBL/GenBank/DDBJ databases">
        <title>De novo assembly of Pectinophora gossypiella (Pink Bollworm) gut transcriptome.</title>
        <authorList>
            <person name="Tassone E.E."/>
        </authorList>
    </citation>
    <scope>NUCLEOTIDE SEQUENCE</scope>
</reference>
<accession>A0A1E1WR84</accession>
<protein>
    <submittedName>
        <fullName evidence="1">Uncharacterized protein</fullName>
    </submittedName>
</protein>
<dbReference type="OrthoDB" id="445152at2759"/>
<proteinExistence type="predicted"/>
<dbReference type="AlphaFoldDB" id="A0A1E1WR84"/>
<sequence length="130" mass="13954">PDPVTEIPPALVTMKYTSAMVGGSLSSTSMSNPHAICNIDIERPVLIELSADSMRRIAGIHKLMQLKLLHTNASAKADSNVITTPLMYRLRLLLTKYALDNVTVQISQVGVSGSEGTIGWDSGSLQLAFT</sequence>
<name>A0A1E1WR84_PECGO</name>
<feature type="non-terminal residue" evidence="1">
    <location>
        <position position="130"/>
    </location>
</feature>
<evidence type="ECO:0000313" key="1">
    <source>
        <dbReference type="EMBL" id="JAT89535.1"/>
    </source>
</evidence>
<dbReference type="EMBL" id="GDQN01001519">
    <property type="protein sequence ID" value="JAT89535.1"/>
    <property type="molecule type" value="Transcribed_RNA"/>
</dbReference>